<reference evidence="2" key="1">
    <citation type="submission" date="2023-06" db="EMBL/GenBank/DDBJ databases">
        <title>Survivors Of The Sea: Transcriptome response of Skeletonema marinoi to long-term dormancy.</title>
        <authorList>
            <person name="Pinder M.I.M."/>
            <person name="Kourtchenko O."/>
            <person name="Robertson E.K."/>
            <person name="Larsson T."/>
            <person name="Maumus F."/>
            <person name="Osuna-Cruz C.M."/>
            <person name="Vancaester E."/>
            <person name="Stenow R."/>
            <person name="Vandepoele K."/>
            <person name="Ploug H."/>
            <person name="Bruchert V."/>
            <person name="Godhe A."/>
            <person name="Topel M."/>
        </authorList>
    </citation>
    <scope>NUCLEOTIDE SEQUENCE</scope>
    <source>
        <strain evidence="2">R05AC</strain>
    </source>
</reference>
<dbReference type="Proteomes" id="UP001224775">
    <property type="component" value="Unassembled WGS sequence"/>
</dbReference>
<feature type="compositionally biased region" description="Polar residues" evidence="1">
    <location>
        <begin position="1"/>
        <end position="19"/>
    </location>
</feature>
<evidence type="ECO:0000313" key="2">
    <source>
        <dbReference type="EMBL" id="KAK1743776.1"/>
    </source>
</evidence>
<feature type="region of interest" description="Disordered" evidence="1">
    <location>
        <begin position="1"/>
        <end position="61"/>
    </location>
</feature>
<dbReference type="SUPFAM" id="SSF50156">
    <property type="entry name" value="PDZ domain-like"/>
    <property type="match status" value="1"/>
</dbReference>
<keyword evidence="3" id="KW-1185">Reference proteome</keyword>
<name>A0AAD8YEJ3_9STRA</name>
<organism evidence="2 3">
    <name type="scientific">Skeletonema marinoi</name>
    <dbReference type="NCBI Taxonomy" id="267567"/>
    <lineage>
        <taxon>Eukaryota</taxon>
        <taxon>Sar</taxon>
        <taxon>Stramenopiles</taxon>
        <taxon>Ochrophyta</taxon>
        <taxon>Bacillariophyta</taxon>
        <taxon>Coscinodiscophyceae</taxon>
        <taxon>Thalassiosirophycidae</taxon>
        <taxon>Thalassiosirales</taxon>
        <taxon>Skeletonemataceae</taxon>
        <taxon>Skeletonema</taxon>
        <taxon>Skeletonema marinoi-dohrnii complex</taxon>
    </lineage>
</organism>
<evidence type="ECO:0000313" key="3">
    <source>
        <dbReference type="Proteomes" id="UP001224775"/>
    </source>
</evidence>
<evidence type="ECO:0000256" key="1">
    <source>
        <dbReference type="SAM" id="MobiDB-lite"/>
    </source>
</evidence>
<dbReference type="InterPro" id="IPR036034">
    <property type="entry name" value="PDZ_sf"/>
</dbReference>
<proteinExistence type="predicted"/>
<gene>
    <name evidence="2" type="ORF">QTG54_005373</name>
</gene>
<dbReference type="AlphaFoldDB" id="A0AAD8YEJ3"/>
<sequence>MSTSWDWASGVQQTTQQKPTDPAMNAWNAPQSPQGREAPNMYSTGSPGERVDSYSPGTSDNNYQLQPVQNAGYQNYQLDGQQQFVHQQPQYNAYNTTSPPVSAPPSPPDLTCLALAPTMSSSQEAAVVTPQAQVANPFDIFATAVAPAAQPVAKMLRLILLGLELHPTLLHRITYDDFWAQMGFGQIDHAANVSTGSITPTSDLSVSDTSFEPEVNPHSLDERGLPLGGEYYKIRVTTPLLGAIFSSAGEVRNTLYKTASFQFVESLKNRPVVSFRIDGSAAETSGVGIGDVLLNVNNICIPDTDTAVKVFFMHLGQAGHICKTEGQCMVKYDARESMHPRTSREWKPKYVVIGDLLGKPNVIYMYRSKAEYDIAVKQFDITGARILKRGQVRYPNQCSPWYYFVIVREFGLPIKISAESEEELAPVYDGIAGYLAKSKKRGPSTPPKWMQ</sequence>
<evidence type="ECO:0008006" key="4">
    <source>
        <dbReference type="Google" id="ProtNLM"/>
    </source>
</evidence>
<dbReference type="EMBL" id="JATAAI010000008">
    <property type="protein sequence ID" value="KAK1743776.1"/>
    <property type="molecule type" value="Genomic_DNA"/>
</dbReference>
<accession>A0AAD8YEJ3</accession>
<protein>
    <recommendedName>
        <fullName evidence="4">PDZ domain-containing protein</fullName>
    </recommendedName>
</protein>
<comment type="caution">
    <text evidence="2">The sequence shown here is derived from an EMBL/GenBank/DDBJ whole genome shotgun (WGS) entry which is preliminary data.</text>
</comment>